<dbReference type="SUPFAM" id="SSF56801">
    <property type="entry name" value="Acetyl-CoA synthetase-like"/>
    <property type="match status" value="1"/>
</dbReference>
<sequence length="610" mass="68074">MSGLLRYGLLLKPRLRIGALSRLIRGPVRQPSGIEGSLSSCIRTKYTTSYVHGHDHFPNPPALVGKTLGKVLDEMTEKHPDQDFVVFCEDGVRRTFHQFQQEVDRLAAGLVSIGAKRGDRIGIWGPNSLEWTLTLFACARLGAILVNLNPAYVENELEYALKKANIKLIVASTPFRTMRYYDILASICPELERSPPGHLNSQRLPDLKSVIIMGNDQHPGSLVFNDVIDMGREEHYDIIEQRKKSVQFDDIINIQFTSGTTGHPKATCLTHFQLINNMVILESVTNVVGIDKAGCVPMPLFHCGGMSYLILGLVFGSKTVFPSAGFDATACLRAIHEERCAHLIMVPTMVIDFLQHPKLSTFDLSPLQSLSSGGSAVPSQVRRDAEELLKVKTKVLYGMTEAALGVLVSLDTDPESARMKPAGRAFPWIEIKITNPSTDEIVDVNTPGELCIRGPCVMSGYFDDDEKTKETIDQARWLHSGDLASMDEDGYVEILSRIKDMVIRGGENIFPVQIEMLLHKHPKIKDVQVIGVPDARMIEELCACVKLKEGETLTEDEIKNFCKGKISHFMVPRYVRFVNSYPLTQSGKIQKFQLREDIIKVMRKEGILNE</sequence>
<evidence type="ECO:0000256" key="1">
    <source>
        <dbReference type="ARBA" id="ARBA00006432"/>
    </source>
</evidence>
<evidence type="ECO:0000259" key="8">
    <source>
        <dbReference type="Pfam" id="PF00501"/>
    </source>
</evidence>
<keyword evidence="2" id="KW-0436">Ligase</keyword>
<proteinExistence type="inferred from homology"/>
<feature type="domain" description="AMP-dependent synthetase/ligase" evidence="8">
    <location>
        <begin position="74"/>
        <end position="462"/>
    </location>
</feature>
<comment type="catalytic activity">
    <reaction evidence="7">
        <text>a medium-chain fatty acid + ATP + CoA = a medium-chain fatty acyl-CoA + AMP + diphosphate</text>
        <dbReference type="Rhea" id="RHEA:48340"/>
        <dbReference type="ChEBI" id="CHEBI:30616"/>
        <dbReference type="ChEBI" id="CHEBI:33019"/>
        <dbReference type="ChEBI" id="CHEBI:57287"/>
        <dbReference type="ChEBI" id="CHEBI:59558"/>
        <dbReference type="ChEBI" id="CHEBI:90546"/>
        <dbReference type="ChEBI" id="CHEBI:456215"/>
        <dbReference type="EC" id="6.2.1.2"/>
    </reaction>
</comment>
<organism evidence="10 11">
    <name type="scientific">Strongylocentrotus purpuratus</name>
    <name type="common">Purple sea urchin</name>
    <dbReference type="NCBI Taxonomy" id="7668"/>
    <lineage>
        <taxon>Eukaryota</taxon>
        <taxon>Metazoa</taxon>
        <taxon>Echinodermata</taxon>
        <taxon>Eleutherozoa</taxon>
        <taxon>Echinozoa</taxon>
        <taxon>Echinoidea</taxon>
        <taxon>Euechinoidea</taxon>
        <taxon>Echinacea</taxon>
        <taxon>Camarodonta</taxon>
        <taxon>Echinidea</taxon>
        <taxon>Strongylocentrotidae</taxon>
        <taxon>Strongylocentrotus</taxon>
    </lineage>
</organism>
<dbReference type="KEGG" id="spu:593582"/>
<reference evidence="10" key="2">
    <citation type="submission" date="2021-01" db="UniProtKB">
        <authorList>
            <consortium name="EnsemblMetazoa"/>
        </authorList>
    </citation>
    <scope>IDENTIFICATION</scope>
</reference>
<evidence type="ECO:0000313" key="11">
    <source>
        <dbReference type="Proteomes" id="UP000007110"/>
    </source>
</evidence>
<evidence type="ECO:0000256" key="4">
    <source>
        <dbReference type="ARBA" id="ARBA00039009"/>
    </source>
</evidence>
<evidence type="ECO:0000313" key="10">
    <source>
        <dbReference type="EnsemblMetazoa" id="XP_030836958"/>
    </source>
</evidence>
<dbReference type="GeneID" id="593582"/>
<dbReference type="InterPro" id="IPR020845">
    <property type="entry name" value="AMP-binding_CS"/>
</dbReference>
<dbReference type="InterPro" id="IPR025110">
    <property type="entry name" value="AMP-bd_C"/>
</dbReference>
<dbReference type="Gene3D" id="3.40.50.980">
    <property type="match status" value="2"/>
</dbReference>
<comment type="catalytic activity">
    <reaction evidence="6">
        <text>octanoate + ATP + CoA = octanoyl-CoA + AMP + diphosphate</text>
        <dbReference type="Rhea" id="RHEA:33631"/>
        <dbReference type="ChEBI" id="CHEBI:25646"/>
        <dbReference type="ChEBI" id="CHEBI:30616"/>
        <dbReference type="ChEBI" id="CHEBI:33019"/>
        <dbReference type="ChEBI" id="CHEBI:57287"/>
        <dbReference type="ChEBI" id="CHEBI:57386"/>
        <dbReference type="ChEBI" id="CHEBI:456215"/>
    </reaction>
</comment>
<dbReference type="EC" id="6.2.1.2" evidence="4"/>
<dbReference type="EnsemblMetazoa" id="XM_030981098">
    <property type="protein sequence ID" value="XP_030836958"/>
    <property type="gene ID" value="LOC593582"/>
</dbReference>
<evidence type="ECO:0000256" key="5">
    <source>
        <dbReference type="ARBA" id="ARBA00039638"/>
    </source>
</evidence>
<feature type="domain" description="AMP-binding enzyme C-terminal" evidence="9">
    <location>
        <begin position="514"/>
        <end position="588"/>
    </location>
</feature>
<comment type="function">
    <text evidence="3">Acyl-CoA synthases catalyze the initial reaction in fatty acid metabolism, by forming a thioester with CoA. Has some preference toward medium-chain substrates. Plays a role in adipocyte differentiation.</text>
</comment>
<dbReference type="Proteomes" id="UP000007110">
    <property type="component" value="Unassembled WGS sequence"/>
</dbReference>
<dbReference type="FunFam" id="3.30.300.30:FF:000008">
    <property type="entry name" value="2,3-dihydroxybenzoate-AMP ligase"/>
    <property type="match status" value="1"/>
</dbReference>
<evidence type="ECO:0000256" key="6">
    <source>
        <dbReference type="ARBA" id="ARBA00047319"/>
    </source>
</evidence>
<keyword evidence="11" id="KW-1185">Reference proteome</keyword>
<accession>A0A7M7NI54</accession>
<dbReference type="RefSeq" id="XP_030836958.1">
    <property type="nucleotide sequence ID" value="XM_030981098.1"/>
</dbReference>
<evidence type="ECO:0000256" key="2">
    <source>
        <dbReference type="ARBA" id="ARBA00022598"/>
    </source>
</evidence>
<reference evidence="11" key="1">
    <citation type="submission" date="2015-02" db="EMBL/GenBank/DDBJ databases">
        <title>Genome sequencing for Strongylocentrotus purpuratus.</title>
        <authorList>
            <person name="Murali S."/>
            <person name="Liu Y."/>
            <person name="Vee V."/>
            <person name="English A."/>
            <person name="Wang M."/>
            <person name="Skinner E."/>
            <person name="Han Y."/>
            <person name="Muzny D.M."/>
            <person name="Worley K.C."/>
            <person name="Gibbs R.A."/>
        </authorList>
    </citation>
    <scope>NUCLEOTIDE SEQUENCE</scope>
</reference>
<dbReference type="InterPro" id="IPR045851">
    <property type="entry name" value="AMP-bd_C_sf"/>
</dbReference>
<dbReference type="Gene3D" id="2.30.38.10">
    <property type="entry name" value="Luciferase, Domain 3"/>
    <property type="match status" value="1"/>
</dbReference>
<dbReference type="Pfam" id="PF13193">
    <property type="entry name" value="AMP-binding_C"/>
    <property type="match status" value="1"/>
</dbReference>
<dbReference type="InParanoid" id="A0A7M7NI54"/>
<evidence type="ECO:0000256" key="7">
    <source>
        <dbReference type="ARBA" id="ARBA00048277"/>
    </source>
</evidence>
<dbReference type="GO" id="GO:0031956">
    <property type="term" value="F:medium-chain fatty acid-CoA ligase activity"/>
    <property type="evidence" value="ECO:0000318"/>
    <property type="project" value="GO_Central"/>
</dbReference>
<comment type="similarity">
    <text evidence="1">Belongs to the ATP-dependent AMP-binding enzyme family.</text>
</comment>
<name>A0A7M7NI54_STRPU</name>
<dbReference type="GO" id="GO:0006631">
    <property type="term" value="P:fatty acid metabolic process"/>
    <property type="evidence" value="ECO:0000318"/>
    <property type="project" value="GO_Central"/>
</dbReference>
<dbReference type="OrthoDB" id="10253115at2759"/>
<dbReference type="InterPro" id="IPR000873">
    <property type="entry name" value="AMP-dep_synth/lig_dom"/>
</dbReference>
<evidence type="ECO:0000256" key="3">
    <source>
        <dbReference type="ARBA" id="ARBA00037247"/>
    </source>
</evidence>
<dbReference type="OMA" id="ARIGCPF"/>
<dbReference type="Gene3D" id="3.30.300.30">
    <property type="match status" value="1"/>
</dbReference>
<dbReference type="AlphaFoldDB" id="A0A7M7NI54"/>
<dbReference type="PANTHER" id="PTHR43201:SF5">
    <property type="entry name" value="MEDIUM-CHAIN ACYL-COA LIGASE ACSF2, MITOCHONDRIAL"/>
    <property type="match status" value="1"/>
</dbReference>
<dbReference type="FunFam" id="3.40.50.12780:FF:000003">
    <property type="entry name" value="Long-chain-fatty-acid--CoA ligase FadD"/>
    <property type="match status" value="1"/>
</dbReference>
<dbReference type="PANTHER" id="PTHR43201">
    <property type="entry name" value="ACYL-COA SYNTHETASE"/>
    <property type="match status" value="1"/>
</dbReference>
<protein>
    <recommendedName>
        <fullName evidence="5">Medium-chain acyl-CoA ligase ACSF2, mitochondrial</fullName>
        <ecNumber evidence="4">6.2.1.2</ecNumber>
    </recommendedName>
</protein>
<dbReference type="Pfam" id="PF00501">
    <property type="entry name" value="AMP-binding"/>
    <property type="match status" value="1"/>
</dbReference>
<evidence type="ECO:0000259" key="9">
    <source>
        <dbReference type="Pfam" id="PF13193"/>
    </source>
</evidence>
<dbReference type="PROSITE" id="PS00455">
    <property type="entry name" value="AMP_BINDING"/>
    <property type="match status" value="1"/>
</dbReference>